<dbReference type="InterPro" id="IPR050072">
    <property type="entry name" value="Peptidase_M20A"/>
</dbReference>
<evidence type="ECO:0000313" key="2">
    <source>
        <dbReference type="Proteomes" id="UP000233375"/>
    </source>
</evidence>
<dbReference type="PANTHER" id="PTHR43808:SF27">
    <property type="entry name" value="PROTEIN ROCB"/>
    <property type="match status" value="1"/>
</dbReference>
<dbReference type="SUPFAM" id="SSF53187">
    <property type="entry name" value="Zn-dependent exopeptidases"/>
    <property type="match status" value="1"/>
</dbReference>
<dbReference type="Proteomes" id="UP000233375">
    <property type="component" value="Unassembled WGS sequence"/>
</dbReference>
<protein>
    <submittedName>
        <fullName evidence="1">Peptidase M20</fullName>
    </submittedName>
</protein>
<comment type="caution">
    <text evidence="1">The sequence shown here is derived from an EMBL/GenBank/DDBJ whole genome shotgun (WGS) entry which is preliminary data.</text>
</comment>
<dbReference type="RefSeq" id="WP_101175394.1">
    <property type="nucleotide sequence ID" value="NZ_PISE01000004.1"/>
</dbReference>
<reference evidence="1 2" key="1">
    <citation type="journal article" date="2003" name="Int. J. Syst. Evol. Microbiol.">
        <title>Bacillus nealsonii sp. nov., isolated from a spacecraft-assembly facility, whose spores are gamma-radiation resistant.</title>
        <authorList>
            <person name="Venkateswaran K."/>
            <person name="Kempf M."/>
            <person name="Chen F."/>
            <person name="Satomi M."/>
            <person name="Nicholson W."/>
            <person name="Kern R."/>
        </authorList>
    </citation>
    <scope>NUCLEOTIDE SEQUENCE [LARGE SCALE GENOMIC DNA]</scope>
    <source>
        <strain evidence="1 2">FO-92</strain>
    </source>
</reference>
<evidence type="ECO:0000313" key="1">
    <source>
        <dbReference type="EMBL" id="PKG25289.1"/>
    </source>
</evidence>
<gene>
    <name evidence="1" type="ORF">CWS01_02090</name>
</gene>
<dbReference type="AlphaFoldDB" id="A0A2N0Z6Z9"/>
<name>A0A2N0Z6Z9_9BACI</name>
<dbReference type="PANTHER" id="PTHR43808">
    <property type="entry name" value="ACETYLORNITHINE DEACETYLASE"/>
    <property type="match status" value="1"/>
</dbReference>
<dbReference type="OrthoDB" id="9815360at2"/>
<sequence length="549" mass="63049">MILVEDFYQTVSQWTKKLVEIPSINGTVGEVTVMDEVERLLRTFPYFEKHPDRVWYKEIPGDPLGRKSVFGLVIGEKGYSTKTVLLHGHLDTVAIDDFGELKNYATDPEGLMEKMKELDLDEEVKMDLDSGDWYFGRGSVDMKSGVASHLSVLQYLSEHTSEFSGNVLFMANPIEETTHGGIIDALEELVRLKKEQHFEYITAINADFIGPLYPGDRTKYIYLGSVGKLLPSFYIRGKETHVGQPFEGLDPNLIASELVRRINYNMSLADEAEGETTLPPVTLKLEDLKKSYNVQTPFSSFVYFNYFVHKITPSEVISQLLEIALDAFKDVIADLNRQYTKYCEVLNRETESLPWKPRVITYEELYTKVMKDSGEMVNERLQEVLDKNKREDLRIVSRMLVDELLKMDADHTPVIVLFFSAPYVPHNYAKDMKEHDQKWLKQLDSLAQEIGEKNNETFQIKKFFPSLTDSSYLSMDDSDKDIETIKSNFPGMDVLYPVPVKTIKSLDIPAINLGVWGKDAHKWTERVYKPFSFQILPELITKFTLSLLD</sequence>
<keyword evidence="2" id="KW-1185">Reference proteome</keyword>
<accession>A0A2N0Z6Z9</accession>
<proteinExistence type="predicted"/>
<dbReference type="Gene3D" id="3.40.630.10">
    <property type="entry name" value="Zn peptidases"/>
    <property type="match status" value="1"/>
</dbReference>
<dbReference type="Pfam" id="PF01546">
    <property type="entry name" value="Peptidase_M20"/>
    <property type="match status" value="1"/>
</dbReference>
<dbReference type="GO" id="GO:0016787">
    <property type="term" value="F:hydrolase activity"/>
    <property type="evidence" value="ECO:0007669"/>
    <property type="project" value="InterPro"/>
</dbReference>
<dbReference type="PIRSF" id="PIRSF010386">
    <property type="entry name" value="RocB"/>
    <property type="match status" value="1"/>
</dbReference>
<dbReference type="EMBL" id="PISE01000004">
    <property type="protein sequence ID" value="PKG25289.1"/>
    <property type="molecule type" value="Genomic_DNA"/>
</dbReference>
<dbReference type="InterPro" id="IPR002933">
    <property type="entry name" value="Peptidase_M20"/>
</dbReference>
<dbReference type="InterPro" id="IPR012166">
    <property type="entry name" value="Uncharacterised_RocB"/>
</dbReference>
<organism evidence="1 2">
    <name type="scientific">Niallia nealsonii</name>
    <dbReference type="NCBI Taxonomy" id="115979"/>
    <lineage>
        <taxon>Bacteria</taxon>
        <taxon>Bacillati</taxon>
        <taxon>Bacillota</taxon>
        <taxon>Bacilli</taxon>
        <taxon>Bacillales</taxon>
        <taxon>Bacillaceae</taxon>
        <taxon>Niallia</taxon>
    </lineage>
</organism>